<evidence type="ECO:0000259" key="16">
    <source>
        <dbReference type="Pfam" id="PF03717"/>
    </source>
</evidence>
<evidence type="ECO:0000256" key="7">
    <source>
        <dbReference type="ARBA" id="ARBA00022692"/>
    </source>
</evidence>
<dbReference type="GO" id="GO:0009252">
    <property type="term" value="P:peptidoglycan biosynthetic process"/>
    <property type="evidence" value="ECO:0007669"/>
    <property type="project" value="UniProtKB-KW"/>
</dbReference>
<dbReference type="RefSeq" id="WP_078938740.1">
    <property type="nucleotide sequence ID" value="NZ_BMUB01000018.1"/>
</dbReference>
<keyword evidence="7" id="KW-0812">Transmembrane</keyword>
<evidence type="ECO:0000256" key="9">
    <source>
        <dbReference type="ARBA" id="ARBA00022960"/>
    </source>
</evidence>
<organism evidence="17 18">
    <name type="scientific">Kitasatospora aureofaciens</name>
    <name type="common">Streptomyces aureofaciens</name>
    <dbReference type="NCBI Taxonomy" id="1894"/>
    <lineage>
        <taxon>Bacteria</taxon>
        <taxon>Bacillati</taxon>
        <taxon>Actinomycetota</taxon>
        <taxon>Actinomycetes</taxon>
        <taxon>Kitasatosporales</taxon>
        <taxon>Streptomycetaceae</taxon>
        <taxon>Kitasatospora</taxon>
    </lineage>
</organism>
<evidence type="ECO:0000256" key="11">
    <source>
        <dbReference type="ARBA" id="ARBA00022989"/>
    </source>
</evidence>
<dbReference type="InterPro" id="IPR050515">
    <property type="entry name" value="Beta-lactam/transpept"/>
</dbReference>
<evidence type="ECO:0000256" key="5">
    <source>
        <dbReference type="ARBA" id="ARBA00022519"/>
    </source>
</evidence>
<dbReference type="KEGG" id="kau:B6264_17180"/>
<evidence type="ECO:0000256" key="3">
    <source>
        <dbReference type="ARBA" id="ARBA00007171"/>
    </source>
</evidence>
<keyword evidence="12" id="KW-0472">Membrane</keyword>
<keyword evidence="11" id="KW-1133">Transmembrane helix</keyword>
<dbReference type="Proteomes" id="UP000610124">
    <property type="component" value="Unassembled WGS sequence"/>
</dbReference>
<protein>
    <submittedName>
        <fullName evidence="17">Penicillin-binding protein 2</fullName>
    </submittedName>
</protein>
<dbReference type="NCBIfam" id="TIGR03423">
    <property type="entry name" value="pbp2_mrdA"/>
    <property type="match status" value="1"/>
</dbReference>
<keyword evidence="9" id="KW-0133">Cell shape</keyword>
<dbReference type="SUPFAM" id="SSF56519">
    <property type="entry name" value="Penicillin binding protein dimerisation domain"/>
    <property type="match status" value="1"/>
</dbReference>
<evidence type="ECO:0000256" key="8">
    <source>
        <dbReference type="ARBA" id="ARBA00022801"/>
    </source>
</evidence>
<evidence type="ECO:0000256" key="1">
    <source>
        <dbReference type="ARBA" id="ARBA00004167"/>
    </source>
</evidence>
<reference evidence="17" key="1">
    <citation type="journal article" date="2014" name="Int. J. Syst. Evol. Microbiol.">
        <title>Complete genome sequence of Corynebacterium casei LMG S-19264T (=DSM 44701T), isolated from a smear-ripened cheese.</title>
        <authorList>
            <consortium name="US DOE Joint Genome Institute (JGI-PGF)"/>
            <person name="Walter F."/>
            <person name="Albersmeier A."/>
            <person name="Kalinowski J."/>
            <person name="Ruckert C."/>
        </authorList>
    </citation>
    <scope>NUCLEOTIDE SEQUENCE</scope>
    <source>
        <strain evidence="17">JCM 4434</strain>
    </source>
</reference>
<dbReference type="GO" id="GO:0008360">
    <property type="term" value="P:regulation of cell shape"/>
    <property type="evidence" value="ECO:0007669"/>
    <property type="project" value="UniProtKB-KW"/>
</dbReference>
<feature type="compositionally biased region" description="Polar residues" evidence="14">
    <location>
        <begin position="779"/>
        <end position="789"/>
    </location>
</feature>
<evidence type="ECO:0000313" key="18">
    <source>
        <dbReference type="Proteomes" id="UP000610124"/>
    </source>
</evidence>
<dbReference type="InterPro" id="IPR012338">
    <property type="entry name" value="Beta-lactam/transpept-like"/>
</dbReference>
<evidence type="ECO:0000256" key="4">
    <source>
        <dbReference type="ARBA" id="ARBA00022475"/>
    </source>
</evidence>
<reference evidence="17" key="2">
    <citation type="submission" date="2020-09" db="EMBL/GenBank/DDBJ databases">
        <authorList>
            <person name="Sun Q."/>
            <person name="Ohkuma M."/>
        </authorList>
    </citation>
    <scope>NUCLEOTIDE SEQUENCE</scope>
    <source>
        <strain evidence="17">JCM 4434</strain>
    </source>
</reference>
<proteinExistence type="inferred from homology"/>
<comment type="subcellular location">
    <subcellularLocation>
        <location evidence="2">Cell membrane</location>
    </subcellularLocation>
    <subcellularLocation>
        <location evidence="1">Membrane</location>
        <topology evidence="1">Single-pass membrane protein</topology>
    </subcellularLocation>
</comment>
<feature type="region of interest" description="Disordered" evidence="14">
    <location>
        <begin position="758"/>
        <end position="789"/>
    </location>
</feature>
<dbReference type="InterPro" id="IPR005311">
    <property type="entry name" value="PBP_dimer"/>
</dbReference>
<comment type="similarity">
    <text evidence="3">Belongs to the transpeptidase family.</text>
</comment>
<dbReference type="GO" id="GO:0009002">
    <property type="term" value="F:serine-type D-Ala-D-Ala carboxypeptidase activity"/>
    <property type="evidence" value="ECO:0007669"/>
    <property type="project" value="InterPro"/>
</dbReference>
<dbReference type="InterPro" id="IPR017790">
    <property type="entry name" value="Penicillin-binding_protein_2"/>
</dbReference>
<sequence length="789" mass="83767">MSNIPETGRTRRVTIRLVVLQILVLSLLATLGGRLWYLQIRNAKEYTAKATGNHIREVVEPAVRGEILDASGRILAGNETRLVVSVSRTSLLQQKDGGKAVLGRLAEVLGMPAKDVQEKVRLCDAKTPQPCWNGSPYQPIPVTKEATTQQAMQIMERREDFPGITAQPTAVRRYTGAEGANMAQVLGYLSPVTDDEVSKTADKTGLDRYLPADQIGRAGLESVYDRDLRGTAGITKLEVDNLGRVIGNAGTVAPQTGNNLVTSIDARVQKVVEDNLAQAMSNARNTFDKVTNRNYEADSGAAVVMDVHTGRIIAMASAPTYDPNLWVGGISGKDYQSLTSKDSNFPLLNRAIQGQSAPGSTFKVVSTTAAVQAGYSLDGTYPCPKAMTIGGREFKNFESESFGSISLEKALEVSCDTVFYGLAYDQWMKDGGIKPKKDAADWFFKTAHEFGLGAKTGIDLPSEVPGRVPDRQWKQSFYDNNKDAWCAQAQKGGNSFSDQIAKENCVDGYQMRAGDAVNYAIGQGDTLVTPVQMARIYSALANGGTFYRPTIAKAVISPSGDLVREIAPHADAKFPGDQKLLSYIDQATAGVITSGTAAWKFNGWPQDKIALHAKTGTAEVEGKQTTSWLDTYSKDYAVVMTISQGGTGSGGSGDAIRRIYQALYGVDDKGNIDNGKALLPAPQADLPKFNPDGTAIIKPAAYTVDPAQGSVAQAPAPAAAPAFAPAPALTPVPALAPAAAPAPSDAAAAVAWDASATFLDPAPPAGSPAPYTAVDTALEPTNRQGRGRA</sequence>
<evidence type="ECO:0000259" key="15">
    <source>
        <dbReference type="Pfam" id="PF00905"/>
    </source>
</evidence>
<dbReference type="Gene3D" id="3.40.710.10">
    <property type="entry name" value="DD-peptidase/beta-lactamase superfamily"/>
    <property type="match status" value="1"/>
</dbReference>
<evidence type="ECO:0000256" key="10">
    <source>
        <dbReference type="ARBA" id="ARBA00022984"/>
    </source>
</evidence>
<dbReference type="GO" id="GO:0005886">
    <property type="term" value="C:plasma membrane"/>
    <property type="evidence" value="ECO:0007669"/>
    <property type="project" value="UniProtKB-SubCell"/>
</dbReference>
<keyword evidence="10" id="KW-0573">Peptidoglycan synthesis</keyword>
<dbReference type="GO" id="GO:0006508">
    <property type="term" value="P:proteolysis"/>
    <property type="evidence" value="ECO:0007669"/>
    <property type="project" value="UniProtKB-KW"/>
</dbReference>
<feature type="domain" description="Penicillin-binding protein dimerisation" evidence="16">
    <location>
        <begin position="60"/>
        <end position="248"/>
    </location>
</feature>
<evidence type="ECO:0000256" key="13">
    <source>
        <dbReference type="ARBA" id="ARBA00023316"/>
    </source>
</evidence>
<dbReference type="Gene3D" id="3.90.1310.10">
    <property type="entry name" value="Penicillin-binding protein 2a (Domain 2)"/>
    <property type="match status" value="1"/>
</dbReference>
<dbReference type="GO" id="GO:0071555">
    <property type="term" value="P:cell wall organization"/>
    <property type="evidence" value="ECO:0007669"/>
    <property type="project" value="UniProtKB-KW"/>
</dbReference>
<keyword evidence="6" id="KW-0645">Protease</keyword>
<dbReference type="AlphaFoldDB" id="A0A8H9HZE4"/>
<feature type="domain" description="Penicillin-binding protein transpeptidase" evidence="15">
    <location>
        <begin position="300"/>
        <end position="652"/>
    </location>
</feature>
<accession>A0A8H9HZE4</accession>
<keyword evidence="5" id="KW-0997">Cell inner membrane</keyword>
<dbReference type="PANTHER" id="PTHR30627">
    <property type="entry name" value="PEPTIDOGLYCAN D,D-TRANSPEPTIDASE"/>
    <property type="match status" value="1"/>
</dbReference>
<evidence type="ECO:0000256" key="12">
    <source>
        <dbReference type="ARBA" id="ARBA00023136"/>
    </source>
</evidence>
<dbReference type="PANTHER" id="PTHR30627:SF2">
    <property type="entry name" value="PEPTIDOGLYCAN D,D-TRANSPEPTIDASE MRDA"/>
    <property type="match status" value="1"/>
</dbReference>
<keyword evidence="8" id="KW-0378">Hydrolase</keyword>
<dbReference type="GO" id="GO:0071972">
    <property type="term" value="F:peptidoglycan L,D-transpeptidase activity"/>
    <property type="evidence" value="ECO:0007669"/>
    <property type="project" value="TreeGrafter"/>
</dbReference>
<evidence type="ECO:0000256" key="2">
    <source>
        <dbReference type="ARBA" id="ARBA00004236"/>
    </source>
</evidence>
<dbReference type="GeneID" id="97488773"/>
<gene>
    <name evidence="17" type="ORF">GCM10010502_58250</name>
</gene>
<evidence type="ECO:0000313" key="17">
    <source>
        <dbReference type="EMBL" id="GGU96497.1"/>
    </source>
</evidence>
<dbReference type="SUPFAM" id="SSF56601">
    <property type="entry name" value="beta-lactamase/transpeptidase-like"/>
    <property type="match status" value="1"/>
</dbReference>
<keyword evidence="4" id="KW-1003">Cell membrane</keyword>
<dbReference type="InterPro" id="IPR001460">
    <property type="entry name" value="PCN-bd_Tpept"/>
</dbReference>
<dbReference type="InterPro" id="IPR036138">
    <property type="entry name" value="PBP_dimer_sf"/>
</dbReference>
<keyword evidence="13" id="KW-0961">Cell wall biogenesis/degradation</keyword>
<dbReference type="Pfam" id="PF00905">
    <property type="entry name" value="Transpeptidase"/>
    <property type="match status" value="1"/>
</dbReference>
<evidence type="ECO:0000256" key="6">
    <source>
        <dbReference type="ARBA" id="ARBA00022670"/>
    </source>
</evidence>
<name>A0A8H9HZE4_KITAU</name>
<dbReference type="GO" id="GO:0008658">
    <property type="term" value="F:penicillin binding"/>
    <property type="evidence" value="ECO:0007669"/>
    <property type="project" value="InterPro"/>
</dbReference>
<dbReference type="Pfam" id="PF03717">
    <property type="entry name" value="PBP_dimer"/>
    <property type="match status" value="1"/>
</dbReference>
<dbReference type="EMBL" id="BMUB01000018">
    <property type="protein sequence ID" value="GGU96497.1"/>
    <property type="molecule type" value="Genomic_DNA"/>
</dbReference>
<comment type="caution">
    <text evidence="17">The sequence shown here is derived from an EMBL/GenBank/DDBJ whole genome shotgun (WGS) entry which is preliminary data.</text>
</comment>
<evidence type="ECO:0000256" key="14">
    <source>
        <dbReference type="SAM" id="MobiDB-lite"/>
    </source>
</evidence>